<accession>A0A366ES45</accession>
<sequence length="86" mass="8895">MKTALLSAATLLAIAQPAFADPVALNGKAADAFIATSFPNADIPGPVDGKFTYARDGQQHVGHAKCFVPAMGARSEGAVSTCKVWY</sequence>
<organism evidence="2 3">
    <name type="scientific">Roseiarcus fermentans</name>
    <dbReference type="NCBI Taxonomy" id="1473586"/>
    <lineage>
        <taxon>Bacteria</taxon>
        <taxon>Pseudomonadati</taxon>
        <taxon>Pseudomonadota</taxon>
        <taxon>Alphaproteobacteria</taxon>
        <taxon>Hyphomicrobiales</taxon>
        <taxon>Roseiarcaceae</taxon>
        <taxon>Roseiarcus</taxon>
    </lineage>
</organism>
<keyword evidence="1" id="KW-0732">Signal</keyword>
<evidence type="ECO:0000313" key="3">
    <source>
        <dbReference type="Proteomes" id="UP000253529"/>
    </source>
</evidence>
<dbReference type="OrthoDB" id="9886842at2"/>
<reference evidence="2 3" key="1">
    <citation type="submission" date="2018-06" db="EMBL/GenBank/DDBJ databases">
        <title>Genomic Encyclopedia of Type Strains, Phase IV (KMG-IV): sequencing the most valuable type-strain genomes for metagenomic binning, comparative biology and taxonomic classification.</title>
        <authorList>
            <person name="Goeker M."/>
        </authorList>
    </citation>
    <scope>NUCLEOTIDE SEQUENCE [LARGE SCALE GENOMIC DNA]</scope>
    <source>
        <strain evidence="2 3">DSM 24875</strain>
    </source>
</reference>
<feature type="chain" id="PRO_5016671251" evidence="1">
    <location>
        <begin position="21"/>
        <end position="86"/>
    </location>
</feature>
<feature type="signal peptide" evidence="1">
    <location>
        <begin position="1"/>
        <end position="20"/>
    </location>
</feature>
<dbReference type="AlphaFoldDB" id="A0A366ES45"/>
<protein>
    <submittedName>
        <fullName evidence="2">Uncharacterized protein</fullName>
    </submittedName>
</protein>
<comment type="caution">
    <text evidence="2">The sequence shown here is derived from an EMBL/GenBank/DDBJ whole genome shotgun (WGS) entry which is preliminary data.</text>
</comment>
<proteinExistence type="predicted"/>
<evidence type="ECO:0000313" key="2">
    <source>
        <dbReference type="EMBL" id="RBP05124.1"/>
    </source>
</evidence>
<gene>
    <name evidence="2" type="ORF">DFR50_13613</name>
</gene>
<name>A0A366ES45_9HYPH</name>
<keyword evidence="3" id="KW-1185">Reference proteome</keyword>
<evidence type="ECO:0000256" key="1">
    <source>
        <dbReference type="SAM" id="SignalP"/>
    </source>
</evidence>
<dbReference type="Proteomes" id="UP000253529">
    <property type="component" value="Unassembled WGS sequence"/>
</dbReference>
<dbReference type="EMBL" id="QNRK01000036">
    <property type="protein sequence ID" value="RBP05124.1"/>
    <property type="molecule type" value="Genomic_DNA"/>
</dbReference>
<dbReference type="RefSeq" id="WP_113891942.1">
    <property type="nucleotide sequence ID" value="NZ_QNRK01000036.1"/>
</dbReference>